<dbReference type="InterPro" id="IPR034001">
    <property type="entry name" value="ABCG_PDR_1"/>
</dbReference>
<dbReference type="InterPro" id="IPR034003">
    <property type="entry name" value="ABCG_PDR_2"/>
</dbReference>
<keyword evidence="9 12" id="KW-0472">Membrane</keyword>
<dbReference type="FunFam" id="3.40.50.300:FF:001460">
    <property type="entry name" value="ATP-binding cassette transporter"/>
    <property type="match status" value="1"/>
</dbReference>
<dbReference type="InterPro" id="IPR003593">
    <property type="entry name" value="AAA+_ATPase"/>
</dbReference>
<protein>
    <recommendedName>
        <fullName evidence="13">ABC transporter domain-containing protein</fullName>
    </recommendedName>
</protein>
<dbReference type="PhylomeDB" id="A7TMJ5"/>
<dbReference type="GO" id="GO:0016887">
    <property type="term" value="F:ATP hydrolysis activity"/>
    <property type="evidence" value="ECO:0007669"/>
    <property type="project" value="InterPro"/>
</dbReference>
<feature type="transmembrane region" description="Helical" evidence="12">
    <location>
        <begin position="1212"/>
        <end position="1235"/>
    </location>
</feature>
<feature type="transmembrane region" description="Helical" evidence="12">
    <location>
        <begin position="1322"/>
        <end position="1343"/>
    </location>
</feature>
<evidence type="ECO:0000256" key="8">
    <source>
        <dbReference type="ARBA" id="ARBA00022989"/>
    </source>
</evidence>
<dbReference type="InterPro" id="IPR013525">
    <property type="entry name" value="ABC2_TM"/>
</dbReference>
<feature type="compositionally biased region" description="Basic and acidic residues" evidence="11">
    <location>
        <begin position="1"/>
        <end position="16"/>
    </location>
</feature>
<feature type="transmembrane region" description="Helical" evidence="12">
    <location>
        <begin position="630"/>
        <end position="649"/>
    </location>
</feature>
<keyword evidence="4 12" id="KW-0812">Transmembrane</keyword>
<evidence type="ECO:0000313" key="15">
    <source>
        <dbReference type="Proteomes" id="UP000000267"/>
    </source>
</evidence>
<dbReference type="GeneID" id="5544677"/>
<feature type="transmembrane region" description="Helical" evidence="12">
    <location>
        <begin position="600"/>
        <end position="618"/>
    </location>
</feature>
<dbReference type="KEGG" id="vpo:Kpol_513p9"/>
<evidence type="ECO:0000313" key="14">
    <source>
        <dbReference type="EMBL" id="EDO16493.1"/>
    </source>
</evidence>
<feature type="transmembrane region" description="Helical" evidence="12">
    <location>
        <begin position="1293"/>
        <end position="1316"/>
    </location>
</feature>
<keyword evidence="3" id="KW-0813">Transport</keyword>
<dbReference type="GO" id="GO:0005524">
    <property type="term" value="F:ATP binding"/>
    <property type="evidence" value="ECO:0007669"/>
    <property type="project" value="UniProtKB-KW"/>
</dbReference>
<keyword evidence="6" id="KW-0547">Nucleotide-binding</keyword>
<dbReference type="SMART" id="SM00382">
    <property type="entry name" value="AAA"/>
    <property type="match status" value="2"/>
</dbReference>
<dbReference type="CDD" id="cd03232">
    <property type="entry name" value="ABCG_PDR_domain2"/>
    <property type="match status" value="1"/>
</dbReference>
<dbReference type="HOGENOM" id="CLU_000604_35_0_1"/>
<dbReference type="InParanoid" id="A7TMJ5"/>
<dbReference type="GO" id="GO:0140359">
    <property type="term" value="F:ABC-type transporter activity"/>
    <property type="evidence" value="ECO:0007669"/>
    <property type="project" value="InterPro"/>
</dbReference>
<feature type="domain" description="ABC transporter" evidence="13">
    <location>
        <begin position="838"/>
        <end position="1086"/>
    </location>
</feature>
<dbReference type="OMA" id="AHWRDPT"/>
<dbReference type="GO" id="GO:0005342">
    <property type="term" value="F:organic acid transmembrane transporter activity"/>
    <property type="evidence" value="ECO:0007669"/>
    <property type="project" value="EnsemblFungi"/>
</dbReference>
<keyword evidence="7" id="KW-0067">ATP-binding</keyword>
<comment type="similarity">
    <text evidence="2">Belongs to the ABC transporter superfamily. ABCG family. PDR (TC 3.A.1.205) subfamily.</text>
</comment>
<evidence type="ECO:0000256" key="12">
    <source>
        <dbReference type="SAM" id="Phobius"/>
    </source>
</evidence>
<dbReference type="OrthoDB" id="245989at2759"/>
<feature type="region of interest" description="Disordered" evidence="11">
    <location>
        <begin position="1"/>
        <end position="34"/>
    </location>
</feature>
<dbReference type="RefSeq" id="XP_001644351.1">
    <property type="nucleotide sequence ID" value="XM_001644301.1"/>
</dbReference>
<feature type="transmembrane region" description="Helical" evidence="12">
    <location>
        <begin position="661"/>
        <end position="679"/>
    </location>
</feature>
<evidence type="ECO:0000256" key="3">
    <source>
        <dbReference type="ARBA" id="ARBA00022448"/>
    </source>
</evidence>
<dbReference type="GO" id="GO:0005886">
    <property type="term" value="C:plasma membrane"/>
    <property type="evidence" value="ECO:0007669"/>
    <property type="project" value="EnsemblFungi"/>
</dbReference>
<feature type="region of interest" description="Disordered" evidence="11">
    <location>
        <begin position="462"/>
        <end position="481"/>
    </location>
</feature>
<keyword evidence="10" id="KW-0325">Glycoprotein</keyword>
<gene>
    <name evidence="14" type="ORF">Kpol_513p9</name>
</gene>
<dbReference type="InterPro" id="IPR010929">
    <property type="entry name" value="PDR_CDR_ABC"/>
</dbReference>
<evidence type="ECO:0000256" key="6">
    <source>
        <dbReference type="ARBA" id="ARBA00022741"/>
    </source>
</evidence>
<evidence type="ECO:0000256" key="9">
    <source>
        <dbReference type="ARBA" id="ARBA00023136"/>
    </source>
</evidence>
<feature type="transmembrane region" description="Helical" evidence="12">
    <location>
        <begin position="1255"/>
        <end position="1281"/>
    </location>
</feature>
<feature type="transmembrane region" description="Helical" evidence="12">
    <location>
        <begin position="1179"/>
        <end position="1200"/>
    </location>
</feature>
<feature type="domain" description="ABC transporter" evidence="13">
    <location>
        <begin position="148"/>
        <end position="399"/>
    </location>
</feature>
<dbReference type="Pfam" id="PF19055">
    <property type="entry name" value="ABC2_membrane_7"/>
    <property type="match status" value="1"/>
</dbReference>
<dbReference type="Pfam" id="PF01061">
    <property type="entry name" value="ABC2_membrane"/>
    <property type="match status" value="2"/>
</dbReference>
<sequence length="1513" mass="170937">MSFTESKERYSHEKDSSSASDSIGDVQPYDGKAHDITGNAEEMSVQEQLSRNLSKILSNNEGVERLESLARVISTKNKKEMSAFEVNDLDFDLRALLNYLRSRQLEQGIEPGDSGVAFKNLTAVGIDASAAFGPSVAESIRDFIYLPVHLMNKLRKQDDTPVRNIIQNCTGVVESGEMLFVVGRPGAGCSTLLKCISGETSELVSVDGEFSYDGLDQQEMMSKYKSYVIYCPELDFHFPKITVKETIDFALKCKTPRTRIDNMSRKEYVDSLRDMWCTVFGLRHTYATNVGNDFVRGVSGGERKRVSLVEAQAMSASIYSWDNATRGLDASTALEFAQAIRTATNMMNNSAIVAIYQAGENIYELFDKATVLYAGKQIYFGPADKAVQYFENMGWVKPNRMTSAEFLTAVTVDFENRTLEIKPGYENHVPKSGTEFEEYWLNSPEYQEVLLEYNDYQSRHPAEETRERLDMAKKQRSQAGARKKSQYTVNYWSQVYYCMIRGFQRVKGDSTYTKVYLASFLIKGLVVGSMFHRIDPKSQSTTSGAYSRGGILFYVLLFAAVTSLAEIANSFATRPIIVKHKTYSMYHLSAESLQEIITEIPTKLTAIIILSLVSYWIPYLKFQAGAFFQYLLYLFTIQQCTSFIFKFIATLTKDGVTAHAYGGLYVLMLTVFTGFVLPIPEMHHWIRWFHYINPLTYAFESLMSTEFHGREMLCSQLIPDGPGYESYSVANKICNIAGAVKGNLYVNGDAYILKQYHFAYKHAWRDWGVNIVWTFGYIVANVLLSEFLKPVESGGDLLLYKRGHMPDFGTESAEAKTASREEMMHALNGENVDLDSVIAAKDVFTWNHLYYTIPYDGATRQLLSDVFGYVKPGKMTALMGESGAGKTTLLNVLAQRINMGVITGDMLVNAKPLPASFNRSCGYVAQADNHMAELSVRESLRFAAELRQPRSVSIEEKYEYVEKIIKLLGMQNYAEALVGKTGRGLNVEQRKKLSIGVELVAKPSLLLFLDEPTSGLDSQSSWSIVQFLRALADSGQSILCTIHQPSATLFEQFDRLLLLKKGGKMVYFGDIGPNSSTLLSYFERQSGVKCGVSENPAEYILNCIGAGATASASADWHDLWVASPECAAARAEVEELHKTLASRPVENNAELNGRFAASYLTQLMCVLRRTSIQFWRSPVYIRAKFFECVSCALFVGLSYVGVNHSIGGAQEAFSSIFMLLLIALAMINQLSVFAFDSRELYEVREAASNTFHWSALLLCHAAVEIGWSTLCQFFCFLFYYWPAQYSGRASHAGFFFFFYVLIFPIYFVSYGLWLLYMSPDVPSASIINSNLFAAMLLFCGILQPRQKMPAFWRRLMYNVSPFTYVVQALVAPLVHNKKVICAENEFAIMDPPEGQTCGTYLETYINNNTGYLTNPTATADCRYCPYSVQDEVVAQFNIKWDYRWRNFGFMWAYICFNFCAMLFSYYIMRVKVWSLKSVLNFKKWFNGPRKERHEKDSTIFQQKPTDSKKVSKN</sequence>
<dbReference type="InterPro" id="IPR043926">
    <property type="entry name" value="ABCG_dom"/>
</dbReference>
<dbReference type="STRING" id="436907.A7TMJ5"/>
<evidence type="ECO:0000256" key="10">
    <source>
        <dbReference type="ARBA" id="ARBA00023180"/>
    </source>
</evidence>
<evidence type="ECO:0000256" key="5">
    <source>
        <dbReference type="ARBA" id="ARBA00022737"/>
    </source>
</evidence>
<keyword evidence="15" id="KW-1185">Reference proteome</keyword>
<name>A7TMJ5_VANPO</name>
<dbReference type="Pfam" id="PF00005">
    <property type="entry name" value="ABC_tran"/>
    <property type="match status" value="2"/>
</dbReference>
<feature type="region of interest" description="Disordered" evidence="11">
    <location>
        <begin position="1492"/>
        <end position="1513"/>
    </location>
</feature>
<dbReference type="Proteomes" id="UP000000267">
    <property type="component" value="Unassembled WGS sequence"/>
</dbReference>
<dbReference type="Pfam" id="PF14510">
    <property type="entry name" value="ABC_trans_N"/>
    <property type="match status" value="1"/>
</dbReference>
<dbReference type="Gene3D" id="3.40.50.300">
    <property type="entry name" value="P-loop containing nucleotide triphosphate hydrolases"/>
    <property type="match status" value="2"/>
</dbReference>
<accession>A7TMJ5</accession>
<dbReference type="PROSITE" id="PS50893">
    <property type="entry name" value="ABC_TRANSPORTER_2"/>
    <property type="match status" value="2"/>
</dbReference>
<evidence type="ECO:0000256" key="11">
    <source>
        <dbReference type="SAM" id="MobiDB-lite"/>
    </source>
</evidence>
<dbReference type="eggNOG" id="KOG0065">
    <property type="taxonomic scope" value="Eukaryota"/>
</dbReference>
<dbReference type="InterPro" id="IPR003439">
    <property type="entry name" value="ABC_transporter-like_ATP-bd"/>
</dbReference>
<evidence type="ECO:0000256" key="4">
    <source>
        <dbReference type="ARBA" id="ARBA00022692"/>
    </source>
</evidence>
<dbReference type="FunCoup" id="A7TMJ5">
    <property type="interactions" value="236"/>
</dbReference>
<feature type="transmembrane region" description="Helical" evidence="12">
    <location>
        <begin position="551"/>
        <end position="572"/>
    </location>
</feature>
<evidence type="ECO:0000259" key="13">
    <source>
        <dbReference type="PROSITE" id="PS50893"/>
    </source>
</evidence>
<evidence type="ECO:0000256" key="1">
    <source>
        <dbReference type="ARBA" id="ARBA00004141"/>
    </source>
</evidence>
<evidence type="ECO:0000256" key="2">
    <source>
        <dbReference type="ARBA" id="ARBA00006012"/>
    </source>
</evidence>
<keyword evidence="5" id="KW-0677">Repeat</keyword>
<proteinExistence type="inferred from homology"/>
<dbReference type="EMBL" id="DS480423">
    <property type="protein sequence ID" value="EDO16493.1"/>
    <property type="molecule type" value="Genomic_DNA"/>
</dbReference>
<dbReference type="CDD" id="cd03233">
    <property type="entry name" value="ABCG_PDR_domain1"/>
    <property type="match status" value="1"/>
</dbReference>
<organism evidence="15">
    <name type="scientific">Vanderwaltozyma polyspora (strain ATCC 22028 / DSM 70294 / BCRC 21397 / CBS 2163 / NBRC 10782 / NRRL Y-8283 / UCD 57-17)</name>
    <name type="common">Kluyveromyces polysporus</name>
    <dbReference type="NCBI Taxonomy" id="436907"/>
    <lineage>
        <taxon>Eukaryota</taxon>
        <taxon>Fungi</taxon>
        <taxon>Dikarya</taxon>
        <taxon>Ascomycota</taxon>
        <taxon>Saccharomycotina</taxon>
        <taxon>Saccharomycetes</taxon>
        <taxon>Saccharomycetales</taxon>
        <taxon>Saccharomycetaceae</taxon>
        <taxon>Vanderwaltozyma</taxon>
    </lineage>
</organism>
<comment type="subcellular location">
    <subcellularLocation>
        <location evidence="1">Membrane</location>
        <topology evidence="1">Multi-pass membrane protein</topology>
    </subcellularLocation>
</comment>
<feature type="transmembrane region" description="Helical" evidence="12">
    <location>
        <begin position="1449"/>
        <end position="1468"/>
    </location>
</feature>
<dbReference type="Pfam" id="PF06422">
    <property type="entry name" value="PDR_CDR"/>
    <property type="match status" value="1"/>
</dbReference>
<evidence type="ECO:0000256" key="7">
    <source>
        <dbReference type="ARBA" id="ARBA00022840"/>
    </source>
</evidence>
<feature type="compositionally biased region" description="Basic and acidic residues" evidence="11">
    <location>
        <begin position="462"/>
        <end position="473"/>
    </location>
</feature>
<keyword evidence="8 12" id="KW-1133">Transmembrane helix</keyword>
<dbReference type="PANTHER" id="PTHR19241">
    <property type="entry name" value="ATP-BINDING CASSETTE TRANSPORTER"/>
    <property type="match status" value="1"/>
</dbReference>
<dbReference type="InterPro" id="IPR027417">
    <property type="entry name" value="P-loop_NTPase"/>
</dbReference>
<dbReference type="FunFam" id="3.40.50.300:FF:000054">
    <property type="entry name" value="ABC multidrug transporter atrF"/>
    <property type="match status" value="1"/>
</dbReference>
<dbReference type="InterPro" id="IPR029481">
    <property type="entry name" value="ABC_trans_N"/>
</dbReference>
<dbReference type="SUPFAM" id="SSF52540">
    <property type="entry name" value="P-loop containing nucleoside triphosphate hydrolases"/>
    <property type="match status" value="2"/>
</dbReference>
<reference evidence="14 15" key="1">
    <citation type="journal article" date="2007" name="Proc. Natl. Acad. Sci. U.S.A.">
        <title>Independent sorting-out of thousands of duplicated gene pairs in two yeast species descended from a whole-genome duplication.</title>
        <authorList>
            <person name="Scannell D.R."/>
            <person name="Frank A.C."/>
            <person name="Conant G.C."/>
            <person name="Byrne K.P."/>
            <person name="Woolfit M."/>
            <person name="Wolfe K.H."/>
        </authorList>
    </citation>
    <scope>NUCLEOTIDE SEQUENCE [LARGE SCALE GENOMIC DNA]</scope>
    <source>
        <strain evidence="15">ATCC 22028 / DSM 70294 / BCRC 21397 / CBS 2163 / NBRC 10782 / NRRL Y-8283 / UCD 57-17</strain>
    </source>
</reference>